<comment type="caution">
    <text evidence="6">The sequence shown here is derived from an EMBL/GenBank/DDBJ whole genome shotgun (WGS) entry which is preliminary data.</text>
</comment>
<feature type="domain" description="NlpC/P60" evidence="5">
    <location>
        <begin position="1"/>
        <end position="139"/>
    </location>
</feature>
<dbReference type="PROSITE" id="PS51935">
    <property type="entry name" value="NLPC_P60"/>
    <property type="match status" value="1"/>
</dbReference>
<evidence type="ECO:0000256" key="3">
    <source>
        <dbReference type="ARBA" id="ARBA00022801"/>
    </source>
</evidence>
<keyword evidence="3" id="KW-0378">Hydrolase</keyword>
<dbReference type="RefSeq" id="WP_259543817.1">
    <property type="nucleotide sequence ID" value="NZ_JANLCJ010000691.1"/>
</dbReference>
<reference evidence="6" key="1">
    <citation type="submission" date="2022-08" db="EMBL/GenBank/DDBJ databases">
        <authorList>
            <person name="Deng Y."/>
            <person name="Han X.-F."/>
            <person name="Zhang Y.-Q."/>
        </authorList>
    </citation>
    <scope>NUCLEOTIDE SEQUENCE</scope>
    <source>
        <strain evidence="6">CPCC 203386</strain>
    </source>
</reference>
<evidence type="ECO:0000256" key="2">
    <source>
        <dbReference type="ARBA" id="ARBA00022670"/>
    </source>
</evidence>
<dbReference type="Pfam" id="PF00877">
    <property type="entry name" value="NLPC_P60"/>
    <property type="match status" value="1"/>
</dbReference>
<sequence length="143" mass="16747">IPWIIVSWPEGDYRELLPQDPPLLGRPFALGSYDCWGLIMAWHKEQGITLNDWRVPYPWWESGKEQRYLDNWYAEGFREVLKPVPGCMVIMQVSAPVANHAGIILENDMLLHHLYGQLSNITPYGGYWRERTVKIVRHKDLKC</sequence>
<dbReference type="InterPro" id="IPR038765">
    <property type="entry name" value="Papain-like_cys_pep_sf"/>
</dbReference>
<keyword evidence="2" id="KW-0645">Protease</keyword>
<dbReference type="EMBL" id="JANLCJ010000691">
    <property type="protein sequence ID" value="MCS5737422.1"/>
    <property type="molecule type" value="Genomic_DNA"/>
</dbReference>
<evidence type="ECO:0000256" key="4">
    <source>
        <dbReference type="ARBA" id="ARBA00022807"/>
    </source>
</evidence>
<accession>A0ABT2HBV1</accession>
<protein>
    <submittedName>
        <fullName evidence="6">NlpC/P60 family protein</fullName>
    </submittedName>
</protein>
<name>A0ABT2HBV1_9MICO</name>
<dbReference type="InterPro" id="IPR000064">
    <property type="entry name" value="NLP_P60_dom"/>
</dbReference>
<evidence type="ECO:0000259" key="5">
    <source>
        <dbReference type="PROSITE" id="PS51935"/>
    </source>
</evidence>
<evidence type="ECO:0000256" key="1">
    <source>
        <dbReference type="ARBA" id="ARBA00007074"/>
    </source>
</evidence>
<evidence type="ECO:0000313" key="6">
    <source>
        <dbReference type="EMBL" id="MCS5737422.1"/>
    </source>
</evidence>
<keyword evidence="4" id="KW-0788">Thiol protease</keyword>
<dbReference type="Gene3D" id="3.90.1720.10">
    <property type="entry name" value="endopeptidase domain like (from Nostoc punctiforme)"/>
    <property type="match status" value="1"/>
</dbReference>
<comment type="similarity">
    <text evidence="1">Belongs to the peptidase C40 family.</text>
</comment>
<feature type="non-terminal residue" evidence="6">
    <location>
        <position position="1"/>
    </location>
</feature>
<dbReference type="SUPFAM" id="SSF54001">
    <property type="entry name" value="Cysteine proteinases"/>
    <property type="match status" value="1"/>
</dbReference>
<evidence type="ECO:0000313" key="7">
    <source>
        <dbReference type="Proteomes" id="UP001165586"/>
    </source>
</evidence>
<gene>
    <name evidence="6" type="ORF">N1032_27205</name>
</gene>
<organism evidence="6 7">
    <name type="scientific">Herbiconiux daphne</name>
    <dbReference type="NCBI Taxonomy" id="2970914"/>
    <lineage>
        <taxon>Bacteria</taxon>
        <taxon>Bacillati</taxon>
        <taxon>Actinomycetota</taxon>
        <taxon>Actinomycetes</taxon>
        <taxon>Micrococcales</taxon>
        <taxon>Microbacteriaceae</taxon>
        <taxon>Herbiconiux</taxon>
    </lineage>
</organism>
<dbReference type="Proteomes" id="UP001165586">
    <property type="component" value="Unassembled WGS sequence"/>
</dbReference>
<proteinExistence type="inferred from homology"/>
<keyword evidence="7" id="KW-1185">Reference proteome</keyword>